<evidence type="ECO:0000256" key="1">
    <source>
        <dbReference type="SAM" id="SignalP"/>
    </source>
</evidence>
<evidence type="ECO:0000313" key="3">
    <source>
        <dbReference type="Proteomes" id="UP000614350"/>
    </source>
</evidence>
<reference evidence="2" key="1">
    <citation type="journal article" date="2020" name="G3 (Bethesda)">
        <title>High-Quality Assemblies for Three Invasive Social Wasps from the &lt;i&gt;Vespula&lt;/i&gt; Genus.</title>
        <authorList>
            <person name="Harrop T.W.R."/>
            <person name="Guhlin J."/>
            <person name="McLaughlin G.M."/>
            <person name="Permina E."/>
            <person name="Stockwell P."/>
            <person name="Gilligan J."/>
            <person name="Le Lec M.F."/>
            <person name="Gruber M.A.M."/>
            <person name="Quinn O."/>
            <person name="Lovegrove M."/>
            <person name="Duncan E.J."/>
            <person name="Remnant E.J."/>
            <person name="Van Eeckhoven J."/>
            <person name="Graham B."/>
            <person name="Knapp R.A."/>
            <person name="Langford K.W."/>
            <person name="Kronenberg Z."/>
            <person name="Press M.O."/>
            <person name="Eacker S.M."/>
            <person name="Wilson-Rankin E.E."/>
            <person name="Purcell J."/>
            <person name="Lester P.J."/>
            <person name="Dearden P.K."/>
        </authorList>
    </citation>
    <scope>NUCLEOTIDE SEQUENCE</scope>
    <source>
        <strain evidence="2">Marl-1</strain>
    </source>
</reference>
<sequence>MAKIYFLAFLALLVFIAVSAQEEQNKEFILDVQYENAKEYRWPCSTGGDSLCRQYCWNKGKRFGSCTATGHCLCFI</sequence>
<protein>
    <submittedName>
        <fullName evidence="2">Uncharacterized protein</fullName>
    </submittedName>
</protein>
<organism evidence="2 3">
    <name type="scientific">Vespula vulgaris</name>
    <name type="common">Yellow jacket</name>
    <name type="synonym">Wasp</name>
    <dbReference type="NCBI Taxonomy" id="7454"/>
    <lineage>
        <taxon>Eukaryota</taxon>
        <taxon>Metazoa</taxon>
        <taxon>Ecdysozoa</taxon>
        <taxon>Arthropoda</taxon>
        <taxon>Hexapoda</taxon>
        <taxon>Insecta</taxon>
        <taxon>Pterygota</taxon>
        <taxon>Neoptera</taxon>
        <taxon>Endopterygota</taxon>
        <taxon>Hymenoptera</taxon>
        <taxon>Apocrita</taxon>
        <taxon>Aculeata</taxon>
        <taxon>Vespoidea</taxon>
        <taxon>Vespidae</taxon>
        <taxon>Vespinae</taxon>
        <taxon>Vespula</taxon>
    </lineage>
</organism>
<keyword evidence="1" id="KW-0732">Signal</keyword>
<gene>
    <name evidence="2" type="ORF">HZH66_007165</name>
</gene>
<dbReference type="Proteomes" id="UP000614350">
    <property type="component" value="Unassembled WGS sequence"/>
</dbReference>
<keyword evidence="3" id="KW-1185">Reference proteome</keyword>
<dbReference type="EMBL" id="JACSEA010000007">
    <property type="protein sequence ID" value="KAF7396303.1"/>
    <property type="molecule type" value="Genomic_DNA"/>
</dbReference>
<dbReference type="AlphaFoldDB" id="A0A834N6P0"/>
<proteinExistence type="predicted"/>
<feature type="chain" id="PRO_5032756821" evidence="1">
    <location>
        <begin position="21"/>
        <end position="76"/>
    </location>
</feature>
<feature type="signal peptide" evidence="1">
    <location>
        <begin position="1"/>
        <end position="20"/>
    </location>
</feature>
<evidence type="ECO:0000313" key="2">
    <source>
        <dbReference type="EMBL" id="KAF7396303.1"/>
    </source>
</evidence>
<comment type="caution">
    <text evidence="2">The sequence shown here is derived from an EMBL/GenBank/DDBJ whole genome shotgun (WGS) entry which is preliminary data.</text>
</comment>
<name>A0A834N6P0_VESVU</name>
<accession>A0A834N6P0</accession>